<evidence type="ECO:0000313" key="3">
    <source>
        <dbReference type="EMBL" id="PVH95950.1"/>
    </source>
</evidence>
<sequence length="118" mass="13349">MQLSKLFTVSAISSAIVSATPISVIRDSVSPFPQCGFVRFNADDLWMVGVYTSSKCETIWKERKPNYYRIDRAGCSCQFYSSKESCEREDAVPSWSGPERIEKPFEGEKPSHVRCVPK</sequence>
<feature type="chain" id="PRO_5015869782" evidence="2">
    <location>
        <begin position="20"/>
        <end position="118"/>
    </location>
</feature>
<organism evidence="3 4">
    <name type="scientific">Periconia macrospinosa</name>
    <dbReference type="NCBI Taxonomy" id="97972"/>
    <lineage>
        <taxon>Eukaryota</taxon>
        <taxon>Fungi</taxon>
        <taxon>Dikarya</taxon>
        <taxon>Ascomycota</taxon>
        <taxon>Pezizomycotina</taxon>
        <taxon>Dothideomycetes</taxon>
        <taxon>Pleosporomycetidae</taxon>
        <taxon>Pleosporales</taxon>
        <taxon>Massarineae</taxon>
        <taxon>Periconiaceae</taxon>
        <taxon>Periconia</taxon>
    </lineage>
</organism>
<reference evidence="3 4" key="1">
    <citation type="journal article" date="2018" name="Sci. Rep.">
        <title>Comparative genomics provides insights into the lifestyle and reveals functional heterogeneity of dark septate endophytic fungi.</title>
        <authorList>
            <person name="Knapp D.G."/>
            <person name="Nemeth J.B."/>
            <person name="Barry K."/>
            <person name="Hainaut M."/>
            <person name="Henrissat B."/>
            <person name="Johnson J."/>
            <person name="Kuo A."/>
            <person name="Lim J.H.P."/>
            <person name="Lipzen A."/>
            <person name="Nolan M."/>
            <person name="Ohm R.A."/>
            <person name="Tamas L."/>
            <person name="Grigoriev I.V."/>
            <person name="Spatafora J.W."/>
            <person name="Nagy L.G."/>
            <person name="Kovacs G.M."/>
        </authorList>
    </citation>
    <scope>NUCLEOTIDE SEQUENCE [LARGE SCALE GENOMIC DNA]</scope>
    <source>
        <strain evidence="3 4">DSE2036</strain>
    </source>
</reference>
<dbReference type="AlphaFoldDB" id="A0A2V1DCX6"/>
<protein>
    <submittedName>
        <fullName evidence="3">Uncharacterized protein</fullName>
    </submittedName>
</protein>
<name>A0A2V1DCX6_9PLEO</name>
<evidence type="ECO:0000313" key="4">
    <source>
        <dbReference type="Proteomes" id="UP000244855"/>
    </source>
</evidence>
<dbReference type="EMBL" id="KZ805479">
    <property type="protein sequence ID" value="PVH95950.1"/>
    <property type="molecule type" value="Genomic_DNA"/>
</dbReference>
<feature type="compositionally biased region" description="Basic and acidic residues" evidence="1">
    <location>
        <begin position="99"/>
        <end position="111"/>
    </location>
</feature>
<evidence type="ECO:0000256" key="2">
    <source>
        <dbReference type="SAM" id="SignalP"/>
    </source>
</evidence>
<keyword evidence="4" id="KW-1185">Reference proteome</keyword>
<accession>A0A2V1DCX6</accession>
<evidence type="ECO:0000256" key="1">
    <source>
        <dbReference type="SAM" id="MobiDB-lite"/>
    </source>
</evidence>
<feature type="signal peptide" evidence="2">
    <location>
        <begin position="1"/>
        <end position="19"/>
    </location>
</feature>
<gene>
    <name evidence="3" type="ORF">DM02DRAFT_689110</name>
</gene>
<proteinExistence type="predicted"/>
<feature type="region of interest" description="Disordered" evidence="1">
    <location>
        <begin position="97"/>
        <end position="118"/>
    </location>
</feature>
<keyword evidence="2" id="KW-0732">Signal</keyword>
<dbReference type="Proteomes" id="UP000244855">
    <property type="component" value="Unassembled WGS sequence"/>
</dbReference>
<dbReference type="OrthoDB" id="10502244at2759"/>